<keyword evidence="2" id="KW-1185">Reference proteome</keyword>
<evidence type="ECO:0000313" key="1">
    <source>
        <dbReference type="EMBL" id="KAK0501012.1"/>
    </source>
</evidence>
<protein>
    <recommendedName>
        <fullName evidence="3">Heterokaryon incompatibility domain-containing protein</fullName>
    </recommendedName>
</protein>
<proteinExistence type="predicted"/>
<name>A0AA39US40_9AGAR</name>
<reference evidence="1" key="1">
    <citation type="submission" date="2023-06" db="EMBL/GenBank/DDBJ databases">
        <authorList>
            <consortium name="Lawrence Berkeley National Laboratory"/>
            <person name="Ahrendt S."/>
            <person name="Sahu N."/>
            <person name="Indic B."/>
            <person name="Wong-Bajracharya J."/>
            <person name="Merenyi Z."/>
            <person name="Ke H.-M."/>
            <person name="Monk M."/>
            <person name="Kocsube S."/>
            <person name="Drula E."/>
            <person name="Lipzen A."/>
            <person name="Balint B."/>
            <person name="Henrissat B."/>
            <person name="Andreopoulos B."/>
            <person name="Martin F.M."/>
            <person name="Harder C.B."/>
            <person name="Rigling D."/>
            <person name="Ford K.L."/>
            <person name="Foster G.D."/>
            <person name="Pangilinan J."/>
            <person name="Papanicolaou A."/>
            <person name="Barry K."/>
            <person name="LaButti K."/>
            <person name="Viragh M."/>
            <person name="Koriabine M."/>
            <person name="Yan M."/>
            <person name="Riley R."/>
            <person name="Champramary S."/>
            <person name="Plett K.L."/>
            <person name="Tsai I.J."/>
            <person name="Slot J."/>
            <person name="Sipos G."/>
            <person name="Plett J."/>
            <person name="Nagy L.G."/>
            <person name="Grigoriev I.V."/>
        </authorList>
    </citation>
    <scope>NUCLEOTIDE SEQUENCE</scope>
    <source>
        <strain evidence="1">HWK02</strain>
    </source>
</reference>
<accession>A0AA39US40</accession>
<sequence length="66" mass="7743">MWTLGQVYEWPVPVPKGANLDLIRVETLTLGVEYAWLDVLWLRQRAGPRKTVEMSFTWSLRPQNTK</sequence>
<dbReference type="EMBL" id="JAUEPU010000007">
    <property type="protein sequence ID" value="KAK0501012.1"/>
    <property type="molecule type" value="Genomic_DNA"/>
</dbReference>
<evidence type="ECO:0008006" key="3">
    <source>
        <dbReference type="Google" id="ProtNLM"/>
    </source>
</evidence>
<evidence type="ECO:0000313" key="2">
    <source>
        <dbReference type="Proteomes" id="UP001175228"/>
    </source>
</evidence>
<gene>
    <name evidence="1" type="ORF">EDD18DRAFT_1146949</name>
</gene>
<dbReference type="Proteomes" id="UP001175228">
    <property type="component" value="Unassembled WGS sequence"/>
</dbReference>
<comment type="caution">
    <text evidence="1">The sequence shown here is derived from an EMBL/GenBank/DDBJ whole genome shotgun (WGS) entry which is preliminary data.</text>
</comment>
<dbReference type="AlphaFoldDB" id="A0AA39US40"/>
<organism evidence="1 2">
    <name type="scientific">Armillaria luteobubalina</name>
    <dbReference type="NCBI Taxonomy" id="153913"/>
    <lineage>
        <taxon>Eukaryota</taxon>
        <taxon>Fungi</taxon>
        <taxon>Dikarya</taxon>
        <taxon>Basidiomycota</taxon>
        <taxon>Agaricomycotina</taxon>
        <taxon>Agaricomycetes</taxon>
        <taxon>Agaricomycetidae</taxon>
        <taxon>Agaricales</taxon>
        <taxon>Marasmiineae</taxon>
        <taxon>Physalacriaceae</taxon>
        <taxon>Armillaria</taxon>
    </lineage>
</organism>